<name>A0A9D1VVL2_9FIRM</name>
<keyword evidence="3" id="KW-0804">Transcription</keyword>
<sequence length="463" mass="53058">MFIILTNLGEFELARQSLQYKAVDYILKSQIEAEGLEAALEAAKAERRKREWSIVSDTEKYLDKKLKMDLMNKVLLSALLFGNDPGGFSEETVRMLTESGFLESYRYFYIPFVIPAKTGMVSGNKEEKGQLIKWLKELASKAARNVFKDCHLLLDLEPVDAILLFVWQPQNSEWEKKTEVFSRKLASTIRNLAQTECTVMCTQVHSGISGLADSAEEYQTLLSRYYLEMETDGKIEYESLELHKIGSQLYHEILRKNTEGIREVISRASERISTTCHQKSQAVWVLNEITREMNSAIENLGIDHGLVSSGRAPESISKRSQVLSCLEHISNTLCALIGSEAMTANMLAEQARRYIQDHIEGHISLQEAAEYTGVSPGYLSTVFKKTYNQSFIDYANMKKMEHACRLLEKPQMMIMDVAYRLNFENAYYFSKVFRKYMGVSPSNYRKRCMDEKNTNIVKNDKKI</sequence>
<dbReference type="Proteomes" id="UP000824243">
    <property type="component" value="Unassembled WGS sequence"/>
</dbReference>
<dbReference type="SMART" id="SM00342">
    <property type="entry name" value="HTH_ARAC"/>
    <property type="match status" value="1"/>
</dbReference>
<evidence type="ECO:0000256" key="1">
    <source>
        <dbReference type="ARBA" id="ARBA00023015"/>
    </source>
</evidence>
<dbReference type="AlphaFoldDB" id="A0A9D1VVL2"/>
<dbReference type="PANTHER" id="PTHR43280">
    <property type="entry name" value="ARAC-FAMILY TRANSCRIPTIONAL REGULATOR"/>
    <property type="match status" value="1"/>
</dbReference>
<organism evidence="5 6">
    <name type="scientific">Candidatus Mediterraneibacter caccavium</name>
    <dbReference type="NCBI Taxonomy" id="2838661"/>
    <lineage>
        <taxon>Bacteria</taxon>
        <taxon>Bacillati</taxon>
        <taxon>Bacillota</taxon>
        <taxon>Clostridia</taxon>
        <taxon>Lachnospirales</taxon>
        <taxon>Lachnospiraceae</taxon>
        <taxon>Mediterraneibacter</taxon>
    </lineage>
</organism>
<dbReference type="GO" id="GO:0043565">
    <property type="term" value="F:sequence-specific DNA binding"/>
    <property type="evidence" value="ECO:0007669"/>
    <property type="project" value="InterPro"/>
</dbReference>
<evidence type="ECO:0000259" key="4">
    <source>
        <dbReference type="PROSITE" id="PS01124"/>
    </source>
</evidence>
<dbReference type="Pfam" id="PF12833">
    <property type="entry name" value="HTH_18"/>
    <property type="match status" value="1"/>
</dbReference>
<comment type="caution">
    <text evidence="5">The sequence shown here is derived from an EMBL/GenBank/DDBJ whole genome shotgun (WGS) entry which is preliminary data.</text>
</comment>
<evidence type="ECO:0000313" key="6">
    <source>
        <dbReference type="Proteomes" id="UP000824243"/>
    </source>
</evidence>
<dbReference type="InterPro" id="IPR018062">
    <property type="entry name" value="HTH_AraC-typ_CS"/>
</dbReference>
<evidence type="ECO:0000256" key="2">
    <source>
        <dbReference type="ARBA" id="ARBA00023125"/>
    </source>
</evidence>
<dbReference type="Gene3D" id="1.10.10.60">
    <property type="entry name" value="Homeodomain-like"/>
    <property type="match status" value="2"/>
</dbReference>
<feature type="domain" description="HTH araC/xylS-type" evidence="4">
    <location>
        <begin position="349"/>
        <end position="447"/>
    </location>
</feature>
<dbReference type="PRINTS" id="PR00032">
    <property type="entry name" value="HTHARAC"/>
</dbReference>
<dbReference type="GO" id="GO:0003700">
    <property type="term" value="F:DNA-binding transcription factor activity"/>
    <property type="evidence" value="ECO:0007669"/>
    <property type="project" value="InterPro"/>
</dbReference>
<dbReference type="EMBL" id="DXFA01000036">
    <property type="protein sequence ID" value="HIX47810.1"/>
    <property type="molecule type" value="Genomic_DNA"/>
</dbReference>
<reference evidence="5" key="2">
    <citation type="submission" date="2021-04" db="EMBL/GenBank/DDBJ databases">
        <authorList>
            <person name="Gilroy R."/>
        </authorList>
    </citation>
    <scope>NUCLEOTIDE SEQUENCE</scope>
    <source>
        <strain evidence="5">ChiSjej5B23-15282</strain>
    </source>
</reference>
<keyword evidence="1" id="KW-0805">Transcription regulation</keyword>
<evidence type="ECO:0000256" key="3">
    <source>
        <dbReference type="ARBA" id="ARBA00023163"/>
    </source>
</evidence>
<accession>A0A9D1VVL2</accession>
<evidence type="ECO:0000313" key="5">
    <source>
        <dbReference type="EMBL" id="HIX47810.1"/>
    </source>
</evidence>
<dbReference type="InterPro" id="IPR018060">
    <property type="entry name" value="HTH_AraC"/>
</dbReference>
<dbReference type="InterPro" id="IPR009057">
    <property type="entry name" value="Homeodomain-like_sf"/>
</dbReference>
<dbReference type="PROSITE" id="PS00041">
    <property type="entry name" value="HTH_ARAC_FAMILY_1"/>
    <property type="match status" value="1"/>
</dbReference>
<protein>
    <submittedName>
        <fullName evidence="5">DNA-binding response regulator</fullName>
    </submittedName>
</protein>
<dbReference type="PROSITE" id="PS01124">
    <property type="entry name" value="HTH_ARAC_FAMILY_2"/>
    <property type="match status" value="1"/>
</dbReference>
<gene>
    <name evidence="5" type="ORF">H9981_02140</name>
</gene>
<dbReference type="InterPro" id="IPR020449">
    <property type="entry name" value="Tscrpt_reg_AraC-type_HTH"/>
</dbReference>
<keyword evidence="2 5" id="KW-0238">DNA-binding</keyword>
<proteinExistence type="predicted"/>
<dbReference type="SUPFAM" id="SSF46689">
    <property type="entry name" value="Homeodomain-like"/>
    <property type="match status" value="2"/>
</dbReference>
<reference evidence="5" key="1">
    <citation type="journal article" date="2021" name="PeerJ">
        <title>Extensive microbial diversity within the chicken gut microbiome revealed by metagenomics and culture.</title>
        <authorList>
            <person name="Gilroy R."/>
            <person name="Ravi A."/>
            <person name="Getino M."/>
            <person name="Pursley I."/>
            <person name="Horton D.L."/>
            <person name="Alikhan N.F."/>
            <person name="Baker D."/>
            <person name="Gharbi K."/>
            <person name="Hall N."/>
            <person name="Watson M."/>
            <person name="Adriaenssens E.M."/>
            <person name="Foster-Nyarko E."/>
            <person name="Jarju S."/>
            <person name="Secka A."/>
            <person name="Antonio M."/>
            <person name="Oren A."/>
            <person name="Chaudhuri R.R."/>
            <person name="La Ragione R."/>
            <person name="Hildebrand F."/>
            <person name="Pallen M.J."/>
        </authorList>
    </citation>
    <scope>NUCLEOTIDE SEQUENCE</scope>
    <source>
        <strain evidence="5">ChiSjej5B23-15282</strain>
    </source>
</reference>
<dbReference type="PANTHER" id="PTHR43280:SF30">
    <property type="entry name" value="MMSAB OPERON REGULATORY PROTEIN"/>
    <property type="match status" value="1"/>
</dbReference>